<comment type="caution">
    <text evidence="1">The sequence shown here is derived from an EMBL/GenBank/DDBJ whole genome shotgun (WGS) entry which is preliminary data.</text>
</comment>
<gene>
    <name evidence="1" type="ORF">MKO06_16465</name>
</gene>
<organism evidence="1 2">
    <name type="scientific">Christiangramia oceanisediminis</name>
    <dbReference type="NCBI Taxonomy" id="2920386"/>
    <lineage>
        <taxon>Bacteria</taxon>
        <taxon>Pseudomonadati</taxon>
        <taxon>Bacteroidota</taxon>
        <taxon>Flavobacteriia</taxon>
        <taxon>Flavobacteriales</taxon>
        <taxon>Flavobacteriaceae</taxon>
        <taxon>Christiangramia</taxon>
    </lineage>
</organism>
<sequence>MRELYTEFAGKDSLVNNELLKERIRTYGFIGFDDFFASFLSGFETVHLQPYLKYAGAEVEQNEQHLKIEKLSERSELQQEIWTGMMGEID</sequence>
<dbReference type="Proteomes" id="UP001155280">
    <property type="component" value="Unassembled WGS sequence"/>
</dbReference>
<dbReference type="EMBL" id="JANCNS010000003">
    <property type="protein sequence ID" value="MCP9201505.1"/>
    <property type="molecule type" value="Genomic_DNA"/>
</dbReference>
<reference evidence="1" key="1">
    <citation type="submission" date="2022-07" db="EMBL/GenBank/DDBJ databases">
        <title>Gramela sediminis sp. nov., isolated from deep-sea sediment of the Indian Ocean.</title>
        <authorList>
            <person name="Shi H."/>
        </authorList>
    </citation>
    <scope>NUCLEOTIDE SEQUENCE</scope>
    <source>
        <strain evidence="1">GC03-9</strain>
    </source>
</reference>
<name>A0A9X2RDV1_9FLAO</name>
<proteinExistence type="predicted"/>
<accession>A0A9X2RDV1</accession>
<evidence type="ECO:0000313" key="2">
    <source>
        <dbReference type="Proteomes" id="UP001155280"/>
    </source>
</evidence>
<protein>
    <submittedName>
        <fullName evidence="1">Uncharacterized protein</fullName>
    </submittedName>
</protein>
<keyword evidence="2" id="KW-1185">Reference proteome</keyword>
<dbReference type="RefSeq" id="WP_241552358.1">
    <property type="nucleotide sequence ID" value="NZ_JANCNS010000003.1"/>
</dbReference>
<evidence type="ECO:0000313" key="1">
    <source>
        <dbReference type="EMBL" id="MCP9201505.1"/>
    </source>
</evidence>
<dbReference type="AlphaFoldDB" id="A0A9X2RDV1"/>